<sequence>MRHFFQWILARKKLVRERYPPLGKSLSEKDIHPNALSSMPLAWSSSVLKWTRALNTSRERVCRRDRKGDRVSFVAMGGREVLAWHGSRMIWHQKQAIYFIA</sequence>
<proteinExistence type="predicted"/>
<dbReference type="AlphaFoldDB" id="A0A0A9DEN0"/>
<reference evidence="1" key="2">
    <citation type="journal article" date="2015" name="Data Brief">
        <title>Shoot transcriptome of the giant reed, Arundo donax.</title>
        <authorList>
            <person name="Barrero R.A."/>
            <person name="Guerrero F.D."/>
            <person name="Moolhuijzen P."/>
            <person name="Goolsby J.A."/>
            <person name="Tidwell J."/>
            <person name="Bellgard S.E."/>
            <person name="Bellgard M.I."/>
        </authorList>
    </citation>
    <scope>NUCLEOTIDE SEQUENCE</scope>
    <source>
        <tissue evidence="1">Shoot tissue taken approximately 20 cm above the soil surface</tissue>
    </source>
</reference>
<organism evidence="1">
    <name type="scientific">Arundo donax</name>
    <name type="common">Giant reed</name>
    <name type="synonym">Donax arundinaceus</name>
    <dbReference type="NCBI Taxonomy" id="35708"/>
    <lineage>
        <taxon>Eukaryota</taxon>
        <taxon>Viridiplantae</taxon>
        <taxon>Streptophyta</taxon>
        <taxon>Embryophyta</taxon>
        <taxon>Tracheophyta</taxon>
        <taxon>Spermatophyta</taxon>
        <taxon>Magnoliopsida</taxon>
        <taxon>Liliopsida</taxon>
        <taxon>Poales</taxon>
        <taxon>Poaceae</taxon>
        <taxon>PACMAD clade</taxon>
        <taxon>Arundinoideae</taxon>
        <taxon>Arundineae</taxon>
        <taxon>Arundo</taxon>
    </lineage>
</organism>
<name>A0A0A9DEN0_ARUDO</name>
<dbReference type="EMBL" id="GBRH01212787">
    <property type="protein sequence ID" value="JAD85108.1"/>
    <property type="molecule type" value="Transcribed_RNA"/>
</dbReference>
<evidence type="ECO:0000313" key="1">
    <source>
        <dbReference type="EMBL" id="JAD85108.1"/>
    </source>
</evidence>
<protein>
    <submittedName>
        <fullName evidence="1">Uncharacterized protein</fullName>
    </submittedName>
</protein>
<reference evidence="1" key="1">
    <citation type="submission" date="2014-09" db="EMBL/GenBank/DDBJ databases">
        <authorList>
            <person name="Magalhaes I.L.F."/>
            <person name="Oliveira U."/>
            <person name="Santos F.R."/>
            <person name="Vidigal T.H.D.A."/>
            <person name="Brescovit A.D."/>
            <person name="Santos A.J."/>
        </authorList>
    </citation>
    <scope>NUCLEOTIDE SEQUENCE</scope>
    <source>
        <tissue evidence="1">Shoot tissue taken approximately 20 cm above the soil surface</tissue>
    </source>
</reference>
<accession>A0A0A9DEN0</accession>